<dbReference type="Proteomes" id="UP000564885">
    <property type="component" value="Unassembled WGS sequence"/>
</dbReference>
<dbReference type="AlphaFoldDB" id="A0A849I958"/>
<keyword evidence="7" id="KW-1185">Reference proteome</keyword>
<dbReference type="Gene3D" id="1.10.1660.10">
    <property type="match status" value="1"/>
</dbReference>
<dbReference type="EMBL" id="JABEPP010000004">
    <property type="protein sequence ID" value="NNM73928.1"/>
    <property type="molecule type" value="Genomic_DNA"/>
</dbReference>
<reference evidence="6 7" key="1">
    <citation type="submission" date="2020-04" db="EMBL/GenBank/DDBJ databases">
        <title>Enterovirga sp. isolate from soil.</title>
        <authorList>
            <person name="Chea S."/>
            <person name="Kim D.-U."/>
        </authorList>
    </citation>
    <scope>NUCLEOTIDE SEQUENCE [LARGE SCALE GENOMIC DNA]</scope>
    <source>
        <strain evidence="6 7">DB1703</strain>
    </source>
</reference>
<dbReference type="CDD" id="cd04785">
    <property type="entry name" value="HTH_CadR-PbrR-like"/>
    <property type="match status" value="1"/>
</dbReference>
<evidence type="ECO:0000256" key="1">
    <source>
        <dbReference type="ARBA" id="ARBA00022491"/>
    </source>
</evidence>
<keyword evidence="1" id="KW-0678">Repressor</keyword>
<evidence type="ECO:0000259" key="5">
    <source>
        <dbReference type="PROSITE" id="PS50937"/>
    </source>
</evidence>
<keyword evidence="4" id="KW-0804">Transcription</keyword>
<dbReference type="InterPro" id="IPR000551">
    <property type="entry name" value="MerR-type_HTH_dom"/>
</dbReference>
<dbReference type="Pfam" id="PF13411">
    <property type="entry name" value="MerR_1"/>
    <property type="match status" value="1"/>
</dbReference>
<gene>
    <name evidence="6" type="ORF">HJG44_16205</name>
</gene>
<evidence type="ECO:0000256" key="2">
    <source>
        <dbReference type="ARBA" id="ARBA00023015"/>
    </source>
</evidence>
<sequence length="140" mass="15620">MKPLTIGELSRQAGVKVPTIRYYEEIGLLPPPDRSGSNRRCYGGDTVRRLRFVRHARELGFDIPSIRELLSLETEPQASCHVADSIALRHLAAVGRRIDQLIALQAELRRMVSECGHGRVAECRVIEIVGNHDLCLSGTH</sequence>
<dbReference type="SMART" id="SM00422">
    <property type="entry name" value="HTH_MERR"/>
    <property type="match status" value="1"/>
</dbReference>
<evidence type="ECO:0000256" key="4">
    <source>
        <dbReference type="ARBA" id="ARBA00023163"/>
    </source>
</evidence>
<proteinExistence type="predicted"/>
<dbReference type="PROSITE" id="PS00552">
    <property type="entry name" value="HTH_MERR_1"/>
    <property type="match status" value="1"/>
</dbReference>
<feature type="domain" description="HTH merR-type" evidence="5">
    <location>
        <begin position="1"/>
        <end position="72"/>
    </location>
</feature>
<dbReference type="PANTHER" id="PTHR30204:SF69">
    <property type="entry name" value="MERR-FAMILY TRANSCRIPTIONAL REGULATOR"/>
    <property type="match status" value="1"/>
</dbReference>
<dbReference type="PRINTS" id="PR00040">
    <property type="entry name" value="HTHMERR"/>
</dbReference>
<organism evidence="6 7">
    <name type="scientific">Enterovirga aerilata</name>
    <dbReference type="NCBI Taxonomy" id="2730920"/>
    <lineage>
        <taxon>Bacteria</taxon>
        <taxon>Pseudomonadati</taxon>
        <taxon>Pseudomonadota</taxon>
        <taxon>Alphaproteobacteria</taxon>
        <taxon>Hyphomicrobiales</taxon>
        <taxon>Methylobacteriaceae</taxon>
        <taxon>Enterovirga</taxon>
    </lineage>
</organism>
<evidence type="ECO:0000313" key="6">
    <source>
        <dbReference type="EMBL" id="NNM73928.1"/>
    </source>
</evidence>
<dbReference type="GO" id="GO:0003700">
    <property type="term" value="F:DNA-binding transcription factor activity"/>
    <property type="evidence" value="ECO:0007669"/>
    <property type="project" value="InterPro"/>
</dbReference>
<dbReference type="GO" id="GO:0003677">
    <property type="term" value="F:DNA binding"/>
    <property type="evidence" value="ECO:0007669"/>
    <property type="project" value="UniProtKB-KW"/>
</dbReference>
<comment type="caution">
    <text evidence="6">The sequence shown here is derived from an EMBL/GenBank/DDBJ whole genome shotgun (WGS) entry which is preliminary data.</text>
</comment>
<evidence type="ECO:0000256" key="3">
    <source>
        <dbReference type="ARBA" id="ARBA00023125"/>
    </source>
</evidence>
<name>A0A849I958_9HYPH</name>
<dbReference type="InterPro" id="IPR047057">
    <property type="entry name" value="MerR_fam"/>
</dbReference>
<accession>A0A849I958</accession>
<evidence type="ECO:0000313" key="7">
    <source>
        <dbReference type="Proteomes" id="UP000564885"/>
    </source>
</evidence>
<dbReference type="PROSITE" id="PS50937">
    <property type="entry name" value="HTH_MERR_2"/>
    <property type="match status" value="1"/>
</dbReference>
<dbReference type="PANTHER" id="PTHR30204">
    <property type="entry name" value="REDOX-CYCLING DRUG-SENSING TRANSCRIPTIONAL ACTIVATOR SOXR"/>
    <property type="match status" value="1"/>
</dbReference>
<dbReference type="SUPFAM" id="SSF46955">
    <property type="entry name" value="Putative DNA-binding domain"/>
    <property type="match status" value="1"/>
</dbReference>
<protein>
    <submittedName>
        <fullName evidence="6">Helix-turn-helix domain-containing protein</fullName>
    </submittedName>
</protein>
<keyword evidence="2" id="KW-0805">Transcription regulation</keyword>
<dbReference type="InterPro" id="IPR009061">
    <property type="entry name" value="DNA-bd_dom_put_sf"/>
</dbReference>
<keyword evidence="3" id="KW-0238">DNA-binding</keyword>